<sequence length="148" mass="16200">MPTAVVNNTAAKIAVVSRFVAVSTGRRYDGTNKFEIPANGRKNIPSSVFTKETIGELAPLEVHIEIGGITRRVLKHEDFENNKAIIFDGGCDGGLGMRFVRQEVERGFLCFCGIVPFGRLGNDVAAPQDEQRKSITAWIEVSDKSCTQ</sequence>
<keyword evidence="2" id="KW-1185">Reference proteome</keyword>
<name>A0A022QPE0_ERYGU</name>
<gene>
    <name evidence="1" type="ORF">MIMGU_mgv1a015701mg</name>
</gene>
<reference evidence="1 2" key="1">
    <citation type="journal article" date="2013" name="Proc. Natl. Acad. Sci. U.S.A.">
        <title>Fine-scale variation in meiotic recombination in Mimulus inferred from population shotgun sequencing.</title>
        <authorList>
            <person name="Hellsten U."/>
            <person name="Wright K.M."/>
            <person name="Jenkins J."/>
            <person name="Shu S."/>
            <person name="Yuan Y."/>
            <person name="Wessler S.R."/>
            <person name="Schmutz J."/>
            <person name="Willis J.H."/>
            <person name="Rokhsar D.S."/>
        </authorList>
    </citation>
    <scope>NUCLEOTIDE SEQUENCE [LARGE SCALE GENOMIC DNA]</scope>
    <source>
        <strain evidence="2">cv. DUN x IM62</strain>
    </source>
</reference>
<protein>
    <submittedName>
        <fullName evidence="1">Uncharacterized protein</fullName>
    </submittedName>
</protein>
<dbReference type="AlphaFoldDB" id="A0A022QPE0"/>
<proteinExistence type="predicted"/>
<accession>A0A022QPE0</accession>
<dbReference type="EMBL" id="KI631268">
    <property type="protein sequence ID" value="EYU29163.1"/>
    <property type="molecule type" value="Genomic_DNA"/>
</dbReference>
<dbReference type="Proteomes" id="UP000030748">
    <property type="component" value="Unassembled WGS sequence"/>
</dbReference>
<evidence type="ECO:0000313" key="1">
    <source>
        <dbReference type="EMBL" id="EYU29163.1"/>
    </source>
</evidence>
<dbReference type="PhylomeDB" id="A0A022QPE0"/>
<evidence type="ECO:0000313" key="2">
    <source>
        <dbReference type="Proteomes" id="UP000030748"/>
    </source>
</evidence>
<organism evidence="1 2">
    <name type="scientific">Erythranthe guttata</name>
    <name type="common">Yellow monkey flower</name>
    <name type="synonym">Mimulus guttatus</name>
    <dbReference type="NCBI Taxonomy" id="4155"/>
    <lineage>
        <taxon>Eukaryota</taxon>
        <taxon>Viridiplantae</taxon>
        <taxon>Streptophyta</taxon>
        <taxon>Embryophyta</taxon>
        <taxon>Tracheophyta</taxon>
        <taxon>Spermatophyta</taxon>
        <taxon>Magnoliopsida</taxon>
        <taxon>eudicotyledons</taxon>
        <taxon>Gunneridae</taxon>
        <taxon>Pentapetalae</taxon>
        <taxon>asterids</taxon>
        <taxon>lamiids</taxon>
        <taxon>Lamiales</taxon>
        <taxon>Phrymaceae</taxon>
        <taxon>Erythranthe</taxon>
    </lineage>
</organism>